<dbReference type="AlphaFoldDB" id="R0FK05"/>
<evidence type="ECO:0000313" key="1">
    <source>
        <dbReference type="EMBL" id="EOA22446.1"/>
    </source>
</evidence>
<accession>R0FK05</accession>
<proteinExistence type="predicted"/>
<gene>
    <name evidence="1" type="ORF">CARUB_v10003101mg</name>
</gene>
<organism evidence="1 2">
    <name type="scientific">Capsella rubella</name>
    <dbReference type="NCBI Taxonomy" id="81985"/>
    <lineage>
        <taxon>Eukaryota</taxon>
        <taxon>Viridiplantae</taxon>
        <taxon>Streptophyta</taxon>
        <taxon>Embryophyta</taxon>
        <taxon>Tracheophyta</taxon>
        <taxon>Spermatophyta</taxon>
        <taxon>Magnoliopsida</taxon>
        <taxon>eudicotyledons</taxon>
        <taxon>Gunneridae</taxon>
        <taxon>Pentapetalae</taxon>
        <taxon>rosids</taxon>
        <taxon>malvids</taxon>
        <taxon>Brassicales</taxon>
        <taxon>Brassicaceae</taxon>
        <taxon>Camelineae</taxon>
        <taxon>Capsella</taxon>
    </lineage>
</organism>
<keyword evidence="2" id="KW-1185">Reference proteome</keyword>
<name>R0FK05_9BRAS</name>
<evidence type="ECO:0000313" key="2">
    <source>
        <dbReference type="Proteomes" id="UP000029121"/>
    </source>
</evidence>
<protein>
    <submittedName>
        <fullName evidence="1">Uncharacterized protein</fullName>
    </submittedName>
</protein>
<dbReference type="EMBL" id="KB870810">
    <property type="protein sequence ID" value="EOA22446.1"/>
    <property type="molecule type" value="Genomic_DNA"/>
</dbReference>
<reference evidence="2" key="1">
    <citation type="journal article" date="2013" name="Nat. Genet.">
        <title>The Capsella rubella genome and the genomic consequences of rapid mating system evolution.</title>
        <authorList>
            <person name="Slotte T."/>
            <person name="Hazzouri K.M."/>
            <person name="Agren J.A."/>
            <person name="Koenig D."/>
            <person name="Maumus F."/>
            <person name="Guo Y.L."/>
            <person name="Steige K."/>
            <person name="Platts A.E."/>
            <person name="Escobar J.S."/>
            <person name="Newman L.K."/>
            <person name="Wang W."/>
            <person name="Mandakova T."/>
            <person name="Vello E."/>
            <person name="Smith L.M."/>
            <person name="Henz S.R."/>
            <person name="Steffen J."/>
            <person name="Takuno S."/>
            <person name="Brandvain Y."/>
            <person name="Coop G."/>
            <person name="Andolfatto P."/>
            <person name="Hu T.T."/>
            <person name="Blanchette M."/>
            <person name="Clark R.M."/>
            <person name="Quesneville H."/>
            <person name="Nordborg M."/>
            <person name="Gaut B.S."/>
            <person name="Lysak M.A."/>
            <person name="Jenkins J."/>
            <person name="Grimwood J."/>
            <person name="Chapman J."/>
            <person name="Prochnik S."/>
            <person name="Shu S."/>
            <person name="Rokhsar D."/>
            <person name="Schmutz J."/>
            <person name="Weigel D."/>
            <person name="Wright S.I."/>
        </authorList>
    </citation>
    <scope>NUCLEOTIDE SEQUENCE [LARGE SCALE GENOMIC DNA]</scope>
    <source>
        <strain evidence="2">cv. Monte Gargano</strain>
    </source>
</reference>
<sequence>MRRLWSSTRPIFLIVITMIAVAYGYSSVVSSSNHKFPHYKYKAPSPPTTYSPYRYFSPPPVTDSYSAAFDR</sequence>
<dbReference type="Proteomes" id="UP000029121">
    <property type="component" value="Unassembled WGS sequence"/>
</dbReference>
<dbReference type="STRING" id="81985.R0FK05"/>